<dbReference type="STRING" id="1246995.AFR_14305"/>
<organism evidence="3 4">
    <name type="scientific">Actinoplanes friuliensis DSM 7358</name>
    <dbReference type="NCBI Taxonomy" id="1246995"/>
    <lineage>
        <taxon>Bacteria</taxon>
        <taxon>Bacillati</taxon>
        <taxon>Actinomycetota</taxon>
        <taxon>Actinomycetes</taxon>
        <taxon>Micromonosporales</taxon>
        <taxon>Micromonosporaceae</taxon>
        <taxon>Actinoplanes</taxon>
    </lineage>
</organism>
<evidence type="ECO:0000256" key="1">
    <source>
        <dbReference type="SAM" id="SignalP"/>
    </source>
</evidence>
<name>U5VVZ8_9ACTN</name>
<dbReference type="SUPFAM" id="SSF56601">
    <property type="entry name" value="beta-lactamase/transpeptidase-like"/>
    <property type="match status" value="1"/>
</dbReference>
<keyword evidence="4" id="KW-1185">Reference proteome</keyword>
<gene>
    <name evidence="3" type="ORF">AFR_14305</name>
</gene>
<dbReference type="Proteomes" id="UP000017746">
    <property type="component" value="Chromosome"/>
</dbReference>
<dbReference type="MEROPS" id="S12.003"/>
<dbReference type="InterPro" id="IPR050491">
    <property type="entry name" value="AmpC-like"/>
</dbReference>
<feature type="chain" id="PRO_5004666129" evidence="1">
    <location>
        <begin position="27"/>
        <end position="384"/>
    </location>
</feature>
<evidence type="ECO:0000313" key="3">
    <source>
        <dbReference type="EMBL" id="AGZ41143.1"/>
    </source>
</evidence>
<dbReference type="RefSeq" id="WP_023361202.1">
    <property type="nucleotide sequence ID" value="NC_022657.1"/>
</dbReference>
<dbReference type="AlphaFoldDB" id="U5VVZ8"/>
<sequence>MMRGHRSMVIAMTVSAVMAAPGAAPAAPTKDRAGLQQLLDAIVDAGTVGALAETRGPDGRWRGASGVAELGTTRAVPVDGRVRAGSITKTFVATVVLQLVGESRLRLDDTVESWLPGVVPGGRRITVRQLLNHTSGLFDYVQTLPMPPDPEFLSNRLRTWTPAELVQRAVAHPPTSGDPGSAYAYSNTNYLLLGLIIEKVTGRAYGKEVERRLIGPLGLRGTSMPGTSPGIPGPHPHGYVPALRDGEVVLTDFTRANPSVFGAAGEIISTTRDLNEFFAALLGGRLLPPHLLAAMKTPGVAGGSYGLGLAWRDTPCGTRVYGNDGGTLTYQTWSFSTQDRRRQVTVAVTPDLRADYAVVFAAVDTLLDKALCASPDHTRRHPAG</sequence>
<protein>
    <submittedName>
        <fullName evidence="3">Beta-lactamase</fullName>
    </submittedName>
</protein>
<proteinExistence type="predicted"/>
<dbReference type="InterPro" id="IPR001466">
    <property type="entry name" value="Beta-lactam-related"/>
</dbReference>
<dbReference type="HOGENOM" id="CLU_020027_2_3_11"/>
<evidence type="ECO:0000259" key="2">
    <source>
        <dbReference type="Pfam" id="PF00144"/>
    </source>
</evidence>
<dbReference type="Pfam" id="PF00144">
    <property type="entry name" value="Beta-lactamase"/>
    <property type="match status" value="1"/>
</dbReference>
<dbReference type="InterPro" id="IPR012338">
    <property type="entry name" value="Beta-lactam/transpept-like"/>
</dbReference>
<reference evidence="3 4" key="1">
    <citation type="journal article" date="2014" name="J. Biotechnol.">
        <title>Complete genome sequence of the actinobacterium Actinoplanes friuliensis HAG 010964, producer of the lipopeptide antibiotic friulimycin.</title>
        <authorList>
            <person name="Ruckert C."/>
            <person name="Szczepanowski R."/>
            <person name="Albersmeier A."/>
            <person name="Goesmann A."/>
            <person name="Fischer N."/>
            <person name="Steinkamper A."/>
            <person name="Puhler A."/>
            <person name="Biener R."/>
            <person name="Schwartz D."/>
            <person name="Kalinowski J."/>
        </authorList>
    </citation>
    <scope>NUCLEOTIDE SEQUENCE [LARGE SCALE GENOMIC DNA]</scope>
    <source>
        <strain evidence="3 4">DSM 7358</strain>
    </source>
</reference>
<keyword evidence="1" id="KW-0732">Signal</keyword>
<feature type="domain" description="Beta-lactamase-related" evidence="2">
    <location>
        <begin position="38"/>
        <end position="341"/>
    </location>
</feature>
<feature type="signal peptide" evidence="1">
    <location>
        <begin position="1"/>
        <end position="26"/>
    </location>
</feature>
<evidence type="ECO:0000313" key="4">
    <source>
        <dbReference type="Proteomes" id="UP000017746"/>
    </source>
</evidence>
<dbReference type="KEGG" id="afs:AFR_14305"/>
<dbReference type="eggNOG" id="COG1680">
    <property type="taxonomic scope" value="Bacteria"/>
</dbReference>
<dbReference type="PATRIC" id="fig|1246995.3.peg.2903"/>
<dbReference type="PANTHER" id="PTHR46825:SF7">
    <property type="entry name" value="D-ALANYL-D-ALANINE CARBOXYPEPTIDASE"/>
    <property type="match status" value="1"/>
</dbReference>
<dbReference type="PANTHER" id="PTHR46825">
    <property type="entry name" value="D-ALANYL-D-ALANINE-CARBOXYPEPTIDASE/ENDOPEPTIDASE AMPH"/>
    <property type="match status" value="1"/>
</dbReference>
<dbReference type="Gene3D" id="3.40.710.10">
    <property type="entry name" value="DD-peptidase/beta-lactamase superfamily"/>
    <property type="match status" value="1"/>
</dbReference>
<accession>U5VVZ8</accession>
<dbReference type="EMBL" id="CP006272">
    <property type="protein sequence ID" value="AGZ41143.1"/>
    <property type="molecule type" value="Genomic_DNA"/>
</dbReference>